<dbReference type="PROSITE" id="PS51462">
    <property type="entry name" value="NUDIX"/>
    <property type="match status" value="1"/>
</dbReference>
<dbReference type="Pfam" id="PF00293">
    <property type="entry name" value="NUDIX"/>
    <property type="match status" value="1"/>
</dbReference>
<dbReference type="AlphaFoldDB" id="L0IKC2"/>
<evidence type="ECO:0000256" key="1">
    <source>
        <dbReference type="ARBA" id="ARBA00001946"/>
    </source>
</evidence>
<dbReference type="Gene3D" id="3.90.79.10">
    <property type="entry name" value="Nucleoside Triphosphate Pyrophosphohydrolase"/>
    <property type="match status" value="1"/>
</dbReference>
<reference evidence="4 5" key="1">
    <citation type="submission" date="2012-03" db="EMBL/GenBank/DDBJ databases">
        <title>Complete sequence of chromosome of Thermoanaerobacterium thermosaccharolyticum M0795.</title>
        <authorList>
            <consortium name="US DOE Joint Genome Institute"/>
            <person name="Lucas S."/>
            <person name="Han J."/>
            <person name="Lapidus A."/>
            <person name="Cheng J.-F."/>
            <person name="Goodwin L."/>
            <person name="Pitluck S."/>
            <person name="Peters L."/>
            <person name="Teshima H."/>
            <person name="Detter J.C."/>
            <person name="Han C."/>
            <person name="Tapia R."/>
            <person name="Land M."/>
            <person name="Hauser L."/>
            <person name="Kyrpides N."/>
            <person name="Ivanova N."/>
            <person name="Pagani I."/>
            <person name="Feinberg L."/>
            <person name="Folden J."/>
            <person name="Hogsett D."/>
            <person name="Shaw J."/>
            <person name="Woyke T."/>
        </authorList>
    </citation>
    <scope>NUCLEOTIDE SEQUENCE [LARGE SCALE GENOMIC DNA]</scope>
    <source>
        <strain evidence="4 5">M0795</strain>
    </source>
</reference>
<gene>
    <name evidence="4" type="ORF">Thethe_01577</name>
</gene>
<dbReference type="GO" id="GO:0016787">
    <property type="term" value="F:hydrolase activity"/>
    <property type="evidence" value="ECO:0007669"/>
    <property type="project" value="UniProtKB-KW"/>
</dbReference>
<evidence type="ECO:0000313" key="5">
    <source>
        <dbReference type="Proteomes" id="UP000010845"/>
    </source>
</evidence>
<dbReference type="PANTHER" id="PTHR11839:SF18">
    <property type="entry name" value="NUDIX HYDROLASE DOMAIN-CONTAINING PROTEIN"/>
    <property type="match status" value="1"/>
</dbReference>
<organism evidence="4 5">
    <name type="scientific">Thermoanaerobacterium thermosaccharolyticum M0795</name>
    <dbReference type="NCBI Taxonomy" id="698948"/>
    <lineage>
        <taxon>Bacteria</taxon>
        <taxon>Bacillati</taxon>
        <taxon>Bacillota</taxon>
        <taxon>Clostridia</taxon>
        <taxon>Thermoanaerobacterales</taxon>
        <taxon>Thermoanaerobacteraceae</taxon>
        <taxon>Thermoanaerobacterium</taxon>
    </lineage>
</organism>
<keyword evidence="2 4" id="KW-0378">Hydrolase</keyword>
<dbReference type="EMBL" id="CP003066">
    <property type="protein sequence ID" value="AGB19214.1"/>
    <property type="molecule type" value="Genomic_DNA"/>
</dbReference>
<dbReference type="PANTHER" id="PTHR11839">
    <property type="entry name" value="UDP/ADP-SUGAR PYROPHOSPHATASE"/>
    <property type="match status" value="1"/>
</dbReference>
<evidence type="ECO:0000256" key="2">
    <source>
        <dbReference type="ARBA" id="ARBA00022801"/>
    </source>
</evidence>
<dbReference type="InterPro" id="IPR015797">
    <property type="entry name" value="NUDIX_hydrolase-like_dom_sf"/>
</dbReference>
<dbReference type="HOGENOM" id="CLU_062658_5_1_9"/>
<evidence type="ECO:0000259" key="3">
    <source>
        <dbReference type="PROSITE" id="PS51462"/>
    </source>
</evidence>
<protein>
    <submittedName>
        <fullName evidence="4">NTP pyrophosphohydrolase</fullName>
    </submittedName>
</protein>
<comment type="cofactor">
    <cofactor evidence="1">
        <name>Mg(2+)</name>
        <dbReference type="ChEBI" id="CHEBI:18420"/>
    </cofactor>
</comment>
<dbReference type="KEGG" id="tto:Thethe_01577"/>
<proteinExistence type="predicted"/>
<name>L0IKC2_THETR</name>
<dbReference type="SUPFAM" id="SSF55811">
    <property type="entry name" value="Nudix"/>
    <property type="match status" value="1"/>
</dbReference>
<sequence length="171" mass="20110">MADKLVFDGWLKVYNRIINNKTYDILKDHDAVAAVITDEFNDILLVKQFRPALMEETLEIPAGTIDKDDEDPASCMIRELKEEAQLTLKQDDLKYVLSYKPNVGFSNSKMIIFYSKILKDDIKEKIINDEDVYEVLWMNFDEFKQKINYGEIIDVKTLIAYFILKTYYKLL</sequence>
<accession>L0IKC2</accession>
<dbReference type="GO" id="GO:0019693">
    <property type="term" value="P:ribose phosphate metabolic process"/>
    <property type="evidence" value="ECO:0007669"/>
    <property type="project" value="TreeGrafter"/>
</dbReference>
<dbReference type="Proteomes" id="UP000010845">
    <property type="component" value="Chromosome"/>
</dbReference>
<dbReference type="CDD" id="cd03424">
    <property type="entry name" value="NUDIX_ADPRase_Nudt5_UGPPase_Nudt14"/>
    <property type="match status" value="1"/>
</dbReference>
<dbReference type="RefSeq" id="WP_015311763.1">
    <property type="nucleotide sequence ID" value="NC_019970.1"/>
</dbReference>
<dbReference type="GO" id="GO:0006753">
    <property type="term" value="P:nucleoside phosphate metabolic process"/>
    <property type="evidence" value="ECO:0007669"/>
    <property type="project" value="TreeGrafter"/>
</dbReference>
<evidence type="ECO:0000313" key="4">
    <source>
        <dbReference type="EMBL" id="AGB19214.1"/>
    </source>
</evidence>
<dbReference type="PATRIC" id="fig|698948.3.peg.1568"/>
<dbReference type="InterPro" id="IPR000086">
    <property type="entry name" value="NUDIX_hydrolase_dom"/>
</dbReference>
<feature type="domain" description="Nudix hydrolase" evidence="3">
    <location>
        <begin position="27"/>
        <end position="160"/>
    </location>
</feature>